<dbReference type="RefSeq" id="WP_253891100.1">
    <property type="nucleotide sequence ID" value="NZ_BAAAVB010000010.1"/>
</dbReference>
<comment type="caution">
    <text evidence="2">The sequence shown here is derived from an EMBL/GenBank/DDBJ whole genome shotgun (WGS) entry which is preliminary data.</text>
</comment>
<keyword evidence="3" id="KW-1185">Reference proteome</keyword>
<gene>
    <name evidence="2" type="ORF">LV75_006444</name>
</gene>
<proteinExistence type="predicted"/>
<accession>A0ABT1IML4</accession>
<evidence type="ECO:0000256" key="1">
    <source>
        <dbReference type="SAM" id="MobiDB-lite"/>
    </source>
</evidence>
<feature type="region of interest" description="Disordered" evidence="1">
    <location>
        <begin position="44"/>
        <end position="101"/>
    </location>
</feature>
<protein>
    <submittedName>
        <fullName evidence="2">Uncharacterized protein</fullName>
    </submittedName>
</protein>
<reference evidence="2 3" key="1">
    <citation type="submission" date="2022-06" db="EMBL/GenBank/DDBJ databases">
        <title>Genomic Encyclopedia of Archaeal and Bacterial Type Strains, Phase II (KMG-II): from individual species to whole genera.</title>
        <authorList>
            <person name="Goeker M."/>
        </authorList>
    </citation>
    <scope>NUCLEOTIDE SEQUENCE [LARGE SCALE GENOMIC DNA]</scope>
    <source>
        <strain evidence="2 3">DSM 44255</strain>
    </source>
</reference>
<dbReference type="EMBL" id="JAMTCO010000019">
    <property type="protein sequence ID" value="MCP2273912.1"/>
    <property type="molecule type" value="Genomic_DNA"/>
</dbReference>
<name>A0ABT1IML4_9PSEU</name>
<evidence type="ECO:0000313" key="2">
    <source>
        <dbReference type="EMBL" id="MCP2273912.1"/>
    </source>
</evidence>
<feature type="compositionally biased region" description="Basic and acidic residues" evidence="1">
    <location>
        <begin position="82"/>
        <end position="101"/>
    </location>
</feature>
<evidence type="ECO:0000313" key="3">
    <source>
        <dbReference type="Proteomes" id="UP001205185"/>
    </source>
</evidence>
<organism evidence="2 3">
    <name type="scientific">Actinokineospora diospyrosa</name>
    <dbReference type="NCBI Taxonomy" id="103728"/>
    <lineage>
        <taxon>Bacteria</taxon>
        <taxon>Bacillati</taxon>
        <taxon>Actinomycetota</taxon>
        <taxon>Actinomycetes</taxon>
        <taxon>Pseudonocardiales</taxon>
        <taxon>Pseudonocardiaceae</taxon>
        <taxon>Actinokineospora</taxon>
    </lineage>
</organism>
<dbReference type="Proteomes" id="UP001205185">
    <property type="component" value="Unassembled WGS sequence"/>
</dbReference>
<sequence>MVGVGGGVGQYRHLIGVRDAAVHLALVLTERLRRAVAGISGMTPLARTTKPASVGWSSPPPIVSRSLRRPIGSTAKSRRPGSGRDHQSTGPERSEPRPTPS</sequence>